<comment type="caution">
    <text evidence="1">The sequence shown here is derived from an EMBL/GenBank/DDBJ whole genome shotgun (WGS) entry which is preliminary data.</text>
</comment>
<proteinExistence type="predicted"/>
<gene>
    <name evidence="1" type="ORF">I9080_002099</name>
</gene>
<organism evidence="1">
    <name type="scientific">Clostridium perfringens</name>
    <dbReference type="NCBI Taxonomy" id="1502"/>
    <lineage>
        <taxon>Bacteria</taxon>
        <taxon>Bacillati</taxon>
        <taxon>Bacillota</taxon>
        <taxon>Clostridia</taxon>
        <taxon>Eubacteriales</taxon>
        <taxon>Clostridiaceae</taxon>
        <taxon>Clostridium</taxon>
    </lineage>
</organism>
<name>A0A8H9QZX6_CLOPF</name>
<dbReference type="EMBL" id="DACTCB010000011">
    <property type="protein sequence ID" value="HAT4308289.1"/>
    <property type="molecule type" value="Genomic_DNA"/>
</dbReference>
<reference evidence="1" key="1">
    <citation type="journal article" date="2018" name="Genome Biol.">
        <title>SKESA: strategic k-mer extension for scrupulous assemblies.</title>
        <authorList>
            <person name="Souvorov A."/>
            <person name="Agarwala R."/>
            <person name="Lipman D.J."/>
        </authorList>
    </citation>
    <scope>NUCLEOTIDE SEQUENCE</scope>
    <source>
        <strain evidence="1">C8</strain>
    </source>
</reference>
<dbReference type="AlphaFoldDB" id="A0A8H9QZX6"/>
<dbReference type="Proteomes" id="UP000859547">
    <property type="component" value="Unassembled WGS sequence"/>
</dbReference>
<protein>
    <submittedName>
        <fullName evidence="1">Uncharacterized protein</fullName>
    </submittedName>
</protein>
<sequence length="144" mass="17107">MSLKMNMLNDFKIIFEENGSLLTVKILYNSSHMQKIYMDISEMFCNKYDLKSSGIKEKRNIVFNKGKLKNLSIKIKDYKSLIALYNHLLNGITYSSIDKEDIELFKNYSSNLVERFLRDHIENLDEILYEFCLKEKFKSWGVCF</sequence>
<accession>A0A8H9QZX6</accession>
<evidence type="ECO:0000313" key="1">
    <source>
        <dbReference type="EMBL" id="HAT4308289.1"/>
    </source>
</evidence>
<reference evidence="1" key="2">
    <citation type="submission" date="2020-07" db="EMBL/GenBank/DDBJ databases">
        <authorList>
            <consortium name="NCBI Pathogen Detection Project"/>
        </authorList>
    </citation>
    <scope>NUCLEOTIDE SEQUENCE</scope>
    <source>
        <strain evidence="1">C8</strain>
    </source>
</reference>
<dbReference type="RefSeq" id="WP_004456569.1">
    <property type="nucleotide sequence ID" value="NZ_CATNXJ010000017.1"/>
</dbReference>